<keyword evidence="3" id="KW-1185">Reference proteome</keyword>
<comment type="caution">
    <text evidence="2">The sequence shown here is derived from an EMBL/GenBank/DDBJ whole genome shotgun (WGS) entry which is preliminary data.</text>
</comment>
<feature type="chain" id="PRO_5046009284" description="PsiF repeat-containing protein" evidence="1">
    <location>
        <begin position="23"/>
        <end position="68"/>
    </location>
</feature>
<gene>
    <name evidence="2" type="ORF">V5F32_21465</name>
</gene>
<evidence type="ECO:0000313" key="3">
    <source>
        <dbReference type="Proteomes" id="UP001604002"/>
    </source>
</evidence>
<evidence type="ECO:0000313" key="2">
    <source>
        <dbReference type="EMBL" id="MFG1374755.1"/>
    </source>
</evidence>
<reference evidence="2 3" key="1">
    <citation type="submission" date="2024-02" db="EMBL/GenBank/DDBJ databases">
        <title>Expansion and revision of Xanthobacter and proposal of Roseixanthobacter gen. nov.</title>
        <authorList>
            <person name="Soltysiak M.P.M."/>
            <person name="Jalihal A."/>
            <person name="Ory A."/>
            <person name="Chrisophersen C."/>
            <person name="Lee A.D."/>
            <person name="Boulton J."/>
            <person name="Springer M."/>
        </authorList>
    </citation>
    <scope>NUCLEOTIDE SEQUENCE [LARGE SCALE GENOMIC DNA]</scope>
    <source>
        <strain evidence="2 3">23A</strain>
    </source>
</reference>
<dbReference type="EMBL" id="JBAFVH010000015">
    <property type="protein sequence ID" value="MFG1374755.1"/>
    <property type="molecule type" value="Genomic_DNA"/>
</dbReference>
<accession>A0ABW7A154</accession>
<dbReference type="Proteomes" id="UP001604002">
    <property type="component" value="Unassembled WGS sequence"/>
</dbReference>
<evidence type="ECO:0000256" key="1">
    <source>
        <dbReference type="SAM" id="SignalP"/>
    </source>
</evidence>
<dbReference type="RefSeq" id="WP_393994360.1">
    <property type="nucleotide sequence ID" value="NZ_JBAFVH010000015.1"/>
</dbReference>
<evidence type="ECO:0008006" key="4">
    <source>
        <dbReference type="Google" id="ProtNLM"/>
    </source>
</evidence>
<feature type="signal peptide" evidence="1">
    <location>
        <begin position="1"/>
        <end position="22"/>
    </location>
</feature>
<proteinExistence type="predicted"/>
<keyword evidence="1" id="KW-0732">Signal</keyword>
<organism evidence="2 3">
    <name type="scientific">Xanthobacter oligotrophicus</name>
    <dbReference type="NCBI Taxonomy" id="2607286"/>
    <lineage>
        <taxon>Bacteria</taxon>
        <taxon>Pseudomonadati</taxon>
        <taxon>Pseudomonadota</taxon>
        <taxon>Alphaproteobacteria</taxon>
        <taxon>Hyphomicrobiales</taxon>
        <taxon>Xanthobacteraceae</taxon>
        <taxon>Xanthobacter</taxon>
    </lineage>
</organism>
<sequence>MKPSAWMLAPALVLLATPGAIAQGKPKTSGQIRQECHAEYPSGSGYRDRSDLISKCIQRKKAEAGGKH</sequence>
<protein>
    <recommendedName>
        <fullName evidence="4">PsiF repeat-containing protein</fullName>
    </recommendedName>
</protein>
<name>A0ABW7A154_9HYPH</name>